<dbReference type="Gene3D" id="3.40.30.10">
    <property type="entry name" value="Glutaredoxin"/>
    <property type="match status" value="1"/>
</dbReference>
<dbReference type="Pfam" id="PF00578">
    <property type="entry name" value="AhpC-TSA"/>
    <property type="match status" value="1"/>
</dbReference>
<dbReference type="InterPro" id="IPR013766">
    <property type="entry name" value="Thioredoxin_domain"/>
</dbReference>
<dbReference type="EMBL" id="FXAU01000002">
    <property type="protein sequence ID" value="SMG23344.1"/>
    <property type="molecule type" value="Genomic_DNA"/>
</dbReference>
<feature type="active site" description="Cysteine sulfenic acid (-SOH) intermediate; for peroxidase activity" evidence="10">
    <location>
        <position position="73"/>
    </location>
</feature>
<keyword evidence="7" id="KW-0676">Redox-active center</keyword>
<evidence type="ECO:0000256" key="1">
    <source>
        <dbReference type="ARBA" id="ARBA00011654"/>
    </source>
</evidence>
<dbReference type="GO" id="GO:0008379">
    <property type="term" value="F:thioredoxin peroxidase activity"/>
    <property type="evidence" value="ECO:0007669"/>
    <property type="project" value="TreeGrafter"/>
</dbReference>
<evidence type="ECO:0000256" key="5">
    <source>
        <dbReference type="ARBA" id="ARBA00022862"/>
    </source>
</evidence>
<keyword evidence="13" id="KW-1185">Reference proteome</keyword>
<comment type="subunit">
    <text evidence="1">Homodimer; disulfide-linked, upon oxidation. 5 homodimers assemble to form a ring-like decamer.</text>
</comment>
<dbReference type="GO" id="GO:0005829">
    <property type="term" value="C:cytosol"/>
    <property type="evidence" value="ECO:0007669"/>
    <property type="project" value="TreeGrafter"/>
</dbReference>
<dbReference type="SUPFAM" id="SSF52833">
    <property type="entry name" value="Thioredoxin-like"/>
    <property type="match status" value="1"/>
</dbReference>
<dbReference type="GO" id="GO:0033554">
    <property type="term" value="P:cellular response to stress"/>
    <property type="evidence" value="ECO:0007669"/>
    <property type="project" value="TreeGrafter"/>
</dbReference>
<dbReference type="InterPro" id="IPR024706">
    <property type="entry name" value="Peroxiredoxin_AhpC-typ"/>
</dbReference>
<keyword evidence="5" id="KW-0049">Antioxidant</keyword>
<dbReference type="PANTHER" id="PTHR10681:SF121">
    <property type="entry name" value="ALKYL HYDROPEROXIDE REDUCTASE C"/>
    <property type="match status" value="1"/>
</dbReference>
<dbReference type="GO" id="GO:0045454">
    <property type="term" value="P:cell redox homeostasis"/>
    <property type="evidence" value="ECO:0007669"/>
    <property type="project" value="TreeGrafter"/>
</dbReference>
<dbReference type="InterPro" id="IPR050217">
    <property type="entry name" value="Peroxiredoxin"/>
</dbReference>
<dbReference type="EC" id="1.11.1.26" evidence="2"/>
<dbReference type="InterPro" id="IPR036249">
    <property type="entry name" value="Thioredoxin-like_sf"/>
</dbReference>
<dbReference type="InterPro" id="IPR000866">
    <property type="entry name" value="AhpC/TSA"/>
</dbReference>
<evidence type="ECO:0000313" key="12">
    <source>
        <dbReference type="EMBL" id="SMG23344.1"/>
    </source>
</evidence>
<dbReference type="RefSeq" id="WP_051891231.1">
    <property type="nucleotide sequence ID" value="NZ_FXAU01000002.1"/>
</dbReference>
<evidence type="ECO:0000256" key="4">
    <source>
        <dbReference type="ARBA" id="ARBA00022559"/>
    </source>
</evidence>
<dbReference type="OrthoDB" id="9812811at2"/>
<feature type="domain" description="Thioredoxin" evidence="11">
    <location>
        <begin position="22"/>
        <end position="183"/>
    </location>
</feature>
<dbReference type="GO" id="GO:0006979">
    <property type="term" value="P:response to oxidative stress"/>
    <property type="evidence" value="ECO:0007669"/>
    <property type="project" value="TreeGrafter"/>
</dbReference>
<reference evidence="12 13" key="1">
    <citation type="submission" date="2017-04" db="EMBL/GenBank/DDBJ databases">
        <authorList>
            <person name="Afonso C.L."/>
            <person name="Miller P.J."/>
            <person name="Scott M.A."/>
            <person name="Spackman E."/>
            <person name="Goraichik I."/>
            <person name="Dimitrov K.M."/>
            <person name="Suarez D.L."/>
            <person name="Swayne D.E."/>
        </authorList>
    </citation>
    <scope>NUCLEOTIDE SEQUENCE [LARGE SCALE GENOMIC DNA]</scope>
    <source>
        <strain evidence="12 13">DSM 22418</strain>
    </source>
</reference>
<dbReference type="GO" id="GO:0102039">
    <property type="term" value="F:NADH-dependent peroxiredoxin activity"/>
    <property type="evidence" value="ECO:0007669"/>
    <property type="project" value="UniProtKB-EC"/>
</dbReference>
<protein>
    <recommendedName>
        <fullName evidence="3">Alkyl hydroperoxide reductase C</fullName>
        <ecNumber evidence="2">1.11.1.26</ecNumber>
    </recommendedName>
    <alternativeName>
        <fullName evidence="8">Peroxiredoxin</fullName>
    </alternativeName>
</protein>
<evidence type="ECO:0000256" key="6">
    <source>
        <dbReference type="ARBA" id="ARBA00023002"/>
    </source>
</evidence>
<evidence type="ECO:0000256" key="10">
    <source>
        <dbReference type="PIRSR" id="PIRSR000239-1"/>
    </source>
</evidence>
<evidence type="ECO:0000256" key="3">
    <source>
        <dbReference type="ARBA" id="ARBA00017462"/>
    </source>
</evidence>
<dbReference type="PROSITE" id="PS51352">
    <property type="entry name" value="THIOREDOXIN_2"/>
    <property type="match status" value="1"/>
</dbReference>
<accession>A0A1X7J8N3</accession>
<dbReference type="PIRSF" id="PIRSF000239">
    <property type="entry name" value="AHPC"/>
    <property type="match status" value="1"/>
</dbReference>
<sequence>MCNSVKKLMNNQQMQLVQKGILSIGDKLPDFVKKAVVTTDNGIEITDINQGHASQQGKWTVLFWWPKDFTFVCPTEIIEFDNSNAAFAERNAVVIGASTDTEFVHLGWRQNHPGLANLTIPMLADTSKSLAEEMGILDCNEKVAYRATFIIDPKGIIQWVSAYPMNVGRNVSEVIRVLDALQTEELTGCGWTPGQQTVTAKLKEQNAG</sequence>
<gene>
    <name evidence="12" type="ORF">SAMN05660862_1538</name>
</gene>
<evidence type="ECO:0000256" key="2">
    <source>
        <dbReference type="ARBA" id="ARBA00013021"/>
    </source>
</evidence>
<keyword evidence="4" id="KW-0575">Peroxidase</keyword>
<dbReference type="GO" id="GO:0042744">
    <property type="term" value="P:hydrogen peroxide catabolic process"/>
    <property type="evidence" value="ECO:0007669"/>
    <property type="project" value="TreeGrafter"/>
</dbReference>
<evidence type="ECO:0000256" key="9">
    <source>
        <dbReference type="ARBA" id="ARBA00047572"/>
    </source>
</evidence>
<proteinExistence type="predicted"/>
<keyword evidence="6" id="KW-0560">Oxidoreductase</keyword>
<name>A0A1X7J8N3_9SPHI</name>
<dbReference type="Proteomes" id="UP000192980">
    <property type="component" value="Unassembled WGS sequence"/>
</dbReference>
<evidence type="ECO:0000256" key="7">
    <source>
        <dbReference type="ARBA" id="ARBA00023284"/>
    </source>
</evidence>
<comment type="catalytic activity">
    <reaction evidence="9">
        <text>a hydroperoxide + NADH + H(+) = an alcohol + NAD(+) + H2O</text>
        <dbReference type="Rhea" id="RHEA:62628"/>
        <dbReference type="ChEBI" id="CHEBI:15377"/>
        <dbReference type="ChEBI" id="CHEBI:15378"/>
        <dbReference type="ChEBI" id="CHEBI:30879"/>
        <dbReference type="ChEBI" id="CHEBI:35924"/>
        <dbReference type="ChEBI" id="CHEBI:57540"/>
        <dbReference type="ChEBI" id="CHEBI:57945"/>
        <dbReference type="EC" id="1.11.1.26"/>
    </reaction>
</comment>
<dbReference type="STRING" id="561061.SAMN05660862_1538"/>
<dbReference type="CDD" id="cd03015">
    <property type="entry name" value="PRX_Typ2cys"/>
    <property type="match status" value="1"/>
</dbReference>
<dbReference type="AlphaFoldDB" id="A0A1X7J8N3"/>
<evidence type="ECO:0000256" key="8">
    <source>
        <dbReference type="ARBA" id="ARBA00032077"/>
    </source>
</evidence>
<evidence type="ECO:0000313" key="13">
    <source>
        <dbReference type="Proteomes" id="UP000192980"/>
    </source>
</evidence>
<organism evidence="12 13">
    <name type="scientific">Sphingobacterium psychroaquaticum</name>
    <dbReference type="NCBI Taxonomy" id="561061"/>
    <lineage>
        <taxon>Bacteria</taxon>
        <taxon>Pseudomonadati</taxon>
        <taxon>Bacteroidota</taxon>
        <taxon>Sphingobacteriia</taxon>
        <taxon>Sphingobacteriales</taxon>
        <taxon>Sphingobacteriaceae</taxon>
        <taxon>Sphingobacterium</taxon>
    </lineage>
</organism>
<dbReference type="PANTHER" id="PTHR10681">
    <property type="entry name" value="THIOREDOXIN PEROXIDASE"/>
    <property type="match status" value="1"/>
</dbReference>
<evidence type="ECO:0000259" key="11">
    <source>
        <dbReference type="PROSITE" id="PS51352"/>
    </source>
</evidence>